<protein>
    <submittedName>
        <fullName evidence="1">Ornithine cyclodeaminase family protein</fullName>
    </submittedName>
</protein>
<evidence type="ECO:0000313" key="2">
    <source>
        <dbReference type="Proteomes" id="UP000470772"/>
    </source>
</evidence>
<comment type="caution">
    <text evidence="1">The sequence shown here is derived from an EMBL/GenBank/DDBJ whole genome shotgun (WGS) entry which is preliminary data.</text>
</comment>
<keyword evidence="2" id="KW-1185">Reference proteome</keyword>
<accession>A0A6A9QHY1</accession>
<evidence type="ECO:0000313" key="1">
    <source>
        <dbReference type="EMBL" id="MUN28867.1"/>
    </source>
</evidence>
<sequence length="314" mass="34756">MTLLIREAEVNSILTFSMAYSSMREAFELLDKKIAVNSKRIRTSVSGSTLTYQSGGFKDFLGYKTFVNGSFMSVLFSKGGDILSIIESDRLTQIRTGSLSVLASDYAMGSYGTVGIIGLGKQGLAQVEAFHELRPGITINVFTRSQDRLNSAMNFFQRRGIKVRPVDMKTLCKESETIVTITRAKDPFLKLDYLNKGSHVNAMGSNIPEKSELYPEVVKNSAAIVVEDFEMALEEAGDLVLAKKMGMLDESKLMALSSLITGKIRIRREEGNVTLFKSVGIGLEDVAVMSALYEEAKRRGNCLELEVTGKWHRE</sequence>
<dbReference type="GO" id="GO:0005737">
    <property type="term" value="C:cytoplasm"/>
    <property type="evidence" value="ECO:0007669"/>
    <property type="project" value="TreeGrafter"/>
</dbReference>
<dbReference type="Gene3D" id="3.40.50.720">
    <property type="entry name" value="NAD(P)-binding Rossmann-like Domain"/>
    <property type="match status" value="1"/>
</dbReference>
<dbReference type="Gene3D" id="3.30.1780.10">
    <property type="entry name" value="ornithine cyclodeaminase, domain 1"/>
    <property type="match status" value="1"/>
</dbReference>
<name>A0A6A9QHY1_SULME</name>
<dbReference type="InterPro" id="IPR003462">
    <property type="entry name" value="ODC_Mu_crystall"/>
</dbReference>
<dbReference type="AlphaFoldDB" id="A0A6A9QHY1"/>
<dbReference type="InterPro" id="IPR023401">
    <property type="entry name" value="ODC_N"/>
</dbReference>
<dbReference type="Proteomes" id="UP000470772">
    <property type="component" value="Unassembled WGS sequence"/>
</dbReference>
<dbReference type="EMBL" id="WGGD01000005">
    <property type="protein sequence ID" value="MUN28867.1"/>
    <property type="molecule type" value="Genomic_DNA"/>
</dbReference>
<dbReference type="Pfam" id="PF02423">
    <property type="entry name" value="OCD_Mu_crystall"/>
    <property type="match status" value="1"/>
</dbReference>
<proteinExistence type="predicted"/>
<dbReference type="InterPro" id="IPR036291">
    <property type="entry name" value="NAD(P)-bd_dom_sf"/>
</dbReference>
<dbReference type="RefSeq" id="WP_156016477.1">
    <property type="nucleotide sequence ID" value="NZ_WGGD01000005.1"/>
</dbReference>
<gene>
    <name evidence="1" type="ORF">GC250_05305</name>
</gene>
<dbReference type="PANTHER" id="PTHR13812:SF19">
    <property type="entry name" value="KETIMINE REDUCTASE MU-CRYSTALLIN"/>
    <property type="match status" value="1"/>
</dbReference>
<dbReference type="SUPFAM" id="SSF51735">
    <property type="entry name" value="NAD(P)-binding Rossmann-fold domains"/>
    <property type="match status" value="1"/>
</dbReference>
<organism evidence="1 2">
    <name type="scientific">Sulfuracidifex metallicus DSM 6482 = JCM 9184</name>
    <dbReference type="NCBI Taxonomy" id="523847"/>
    <lineage>
        <taxon>Archaea</taxon>
        <taxon>Thermoproteota</taxon>
        <taxon>Thermoprotei</taxon>
        <taxon>Sulfolobales</taxon>
        <taxon>Sulfolobaceae</taxon>
        <taxon>Sulfuracidifex</taxon>
    </lineage>
</organism>
<dbReference type="PANTHER" id="PTHR13812">
    <property type="entry name" value="KETIMINE REDUCTASE MU-CRYSTALLIN"/>
    <property type="match status" value="1"/>
</dbReference>
<reference evidence="1 2" key="1">
    <citation type="submission" date="2019-10" db="EMBL/GenBank/DDBJ databases">
        <title>Sequencing and Assembly of Multiple Reported Metal-Biooxidizing Members of the Extremely Thermoacidophilic Archaeal Family Sulfolobaceae.</title>
        <authorList>
            <person name="Counts J.A."/>
            <person name="Kelly R.M."/>
        </authorList>
    </citation>
    <scope>NUCLEOTIDE SEQUENCE [LARGE SCALE GENOMIC DNA]</scope>
    <source>
        <strain evidence="1 2">DSM 6482</strain>
    </source>
</reference>